<evidence type="ECO:0000313" key="8">
    <source>
        <dbReference type="Proteomes" id="UP000252023"/>
    </source>
</evidence>
<organism evidence="7 8">
    <name type="scientific">Paracoccus suum</name>
    <dbReference type="NCBI Taxonomy" id="2259340"/>
    <lineage>
        <taxon>Bacteria</taxon>
        <taxon>Pseudomonadati</taxon>
        <taxon>Pseudomonadota</taxon>
        <taxon>Alphaproteobacteria</taxon>
        <taxon>Rhodobacterales</taxon>
        <taxon>Paracoccaceae</taxon>
        <taxon>Paracoccus</taxon>
    </lineage>
</organism>
<dbReference type="OrthoDB" id="9793634at2"/>
<dbReference type="RefSeq" id="WP_114077429.1">
    <property type="nucleotide sequence ID" value="NZ_CP030918.1"/>
</dbReference>
<feature type="signal peptide" evidence="5">
    <location>
        <begin position="1"/>
        <end position="25"/>
    </location>
</feature>
<evidence type="ECO:0000256" key="2">
    <source>
        <dbReference type="ARBA" id="ARBA00022723"/>
    </source>
</evidence>
<keyword evidence="3 4" id="KW-0408">Iron</keyword>
<accession>A0A344PP36</accession>
<dbReference type="SUPFAM" id="SSF46626">
    <property type="entry name" value="Cytochrome c"/>
    <property type="match status" value="1"/>
</dbReference>
<dbReference type="GO" id="GO:0046872">
    <property type="term" value="F:metal ion binding"/>
    <property type="evidence" value="ECO:0007669"/>
    <property type="project" value="UniProtKB-KW"/>
</dbReference>
<feature type="domain" description="Cytochrome c" evidence="6">
    <location>
        <begin position="50"/>
        <end position="162"/>
    </location>
</feature>
<dbReference type="Pfam" id="PF00034">
    <property type="entry name" value="Cytochrom_C"/>
    <property type="match status" value="1"/>
</dbReference>
<dbReference type="NCBIfam" id="TIGR04485">
    <property type="entry name" value="thiosulf_SoxX"/>
    <property type="match status" value="1"/>
</dbReference>
<sequence length="162" mass="16739">MNRPISVSVSVLGAIAFCTVGAAFAAEVTPQTVAFAEDGSIAESLTGTPGDPAAGAKTMVERSLGNCAACHVIGTMPDVPFQGTIGPALDGAGDRYSEAQLRGIVADAKHTFPDSMMPSFFKSTGFIRPGEGFTSKPATEPVKPLLTAQQVEDITAYLLTMK</sequence>
<keyword evidence="2 4" id="KW-0479">Metal-binding</keyword>
<gene>
    <name evidence="7" type="primary">soxX</name>
    <name evidence="7" type="ORF">DRW48_07260</name>
</gene>
<dbReference type="InterPro" id="IPR009056">
    <property type="entry name" value="Cyt_c-like_dom"/>
</dbReference>
<dbReference type="GO" id="GO:0009055">
    <property type="term" value="F:electron transfer activity"/>
    <property type="evidence" value="ECO:0007669"/>
    <property type="project" value="InterPro"/>
</dbReference>
<reference evidence="8" key="1">
    <citation type="submission" date="2018-07" db="EMBL/GenBank/DDBJ databases">
        <title>Genome sequencing of Paracoccus sp. SC2-6.</title>
        <authorList>
            <person name="Heo J."/>
            <person name="Kim S.-J."/>
            <person name="Kwon S.-W."/>
        </authorList>
    </citation>
    <scope>NUCLEOTIDE SEQUENCE [LARGE SCALE GENOMIC DNA]</scope>
    <source>
        <strain evidence="8">SC2-6</strain>
    </source>
</reference>
<dbReference type="InterPro" id="IPR030999">
    <property type="entry name" value="Thiosulf_SoxX"/>
</dbReference>
<evidence type="ECO:0000313" key="7">
    <source>
        <dbReference type="EMBL" id="AXC51141.1"/>
    </source>
</evidence>
<dbReference type="InterPro" id="IPR036909">
    <property type="entry name" value="Cyt_c-like_dom_sf"/>
</dbReference>
<evidence type="ECO:0000256" key="1">
    <source>
        <dbReference type="ARBA" id="ARBA00022617"/>
    </source>
</evidence>
<name>A0A344PP36_9RHOB</name>
<keyword evidence="5" id="KW-0732">Signal</keyword>
<keyword evidence="8" id="KW-1185">Reference proteome</keyword>
<evidence type="ECO:0000256" key="5">
    <source>
        <dbReference type="SAM" id="SignalP"/>
    </source>
</evidence>
<proteinExistence type="predicted"/>
<feature type="chain" id="PRO_5016855687" evidence="5">
    <location>
        <begin position="26"/>
        <end position="162"/>
    </location>
</feature>
<keyword evidence="1 4" id="KW-0349">Heme</keyword>
<evidence type="ECO:0000256" key="4">
    <source>
        <dbReference type="PROSITE-ProRule" id="PRU00433"/>
    </source>
</evidence>
<dbReference type="PROSITE" id="PS51007">
    <property type="entry name" value="CYTC"/>
    <property type="match status" value="1"/>
</dbReference>
<protein>
    <submittedName>
        <fullName evidence="7">Sulfur oxidation c-type cytochrome SoxX</fullName>
    </submittedName>
</protein>
<dbReference type="AlphaFoldDB" id="A0A344PP36"/>
<dbReference type="EMBL" id="CP030918">
    <property type="protein sequence ID" value="AXC51141.1"/>
    <property type="molecule type" value="Genomic_DNA"/>
</dbReference>
<evidence type="ECO:0000259" key="6">
    <source>
        <dbReference type="PROSITE" id="PS51007"/>
    </source>
</evidence>
<evidence type="ECO:0000256" key="3">
    <source>
        <dbReference type="ARBA" id="ARBA00023004"/>
    </source>
</evidence>
<dbReference type="Gene3D" id="1.10.760.10">
    <property type="entry name" value="Cytochrome c-like domain"/>
    <property type="match status" value="1"/>
</dbReference>
<dbReference type="Proteomes" id="UP000252023">
    <property type="component" value="Chromosome"/>
</dbReference>
<dbReference type="KEGG" id="pars:DRW48_07260"/>
<dbReference type="GO" id="GO:0020037">
    <property type="term" value="F:heme binding"/>
    <property type="evidence" value="ECO:0007669"/>
    <property type="project" value="InterPro"/>
</dbReference>